<name>I7MJI3_TETTS</name>
<gene>
    <name evidence="1" type="ORF">TTHERM_00189540</name>
</gene>
<accession>I7MJI3</accession>
<evidence type="ECO:0000313" key="1">
    <source>
        <dbReference type="EMBL" id="EAR96385.2"/>
    </source>
</evidence>
<dbReference type="Proteomes" id="UP000009168">
    <property type="component" value="Unassembled WGS sequence"/>
</dbReference>
<evidence type="ECO:0000313" key="2">
    <source>
        <dbReference type="Proteomes" id="UP000009168"/>
    </source>
</evidence>
<dbReference type="KEGG" id="tet:TTHERM_00189540"/>
<keyword evidence="2" id="KW-1185">Reference proteome</keyword>
<protein>
    <submittedName>
        <fullName evidence="1">Uncharacterized protein</fullName>
    </submittedName>
</protein>
<dbReference type="RefSeq" id="XP_001016630.2">
    <property type="nucleotide sequence ID" value="XM_001016630.2"/>
</dbReference>
<dbReference type="GeneID" id="7834802"/>
<dbReference type="EMBL" id="GG662693">
    <property type="protein sequence ID" value="EAR96385.2"/>
    <property type="molecule type" value="Genomic_DNA"/>
</dbReference>
<organism evidence="1 2">
    <name type="scientific">Tetrahymena thermophila (strain SB210)</name>
    <dbReference type="NCBI Taxonomy" id="312017"/>
    <lineage>
        <taxon>Eukaryota</taxon>
        <taxon>Sar</taxon>
        <taxon>Alveolata</taxon>
        <taxon>Ciliophora</taxon>
        <taxon>Intramacronucleata</taxon>
        <taxon>Oligohymenophorea</taxon>
        <taxon>Hymenostomatida</taxon>
        <taxon>Tetrahymenina</taxon>
        <taxon>Tetrahymenidae</taxon>
        <taxon>Tetrahymena</taxon>
    </lineage>
</organism>
<proteinExistence type="predicted"/>
<sequence>MSGITQLKQNCPQLNQGILPNQSYNNPGRLVLFNNYSQINNVQTQQLMKIPTQQPYQVQTNQIRQVQYGIPQFKNKSIEQTALPQRLYYQIHQCQQTPQQVQKIQYITQKCQPIQQNYSQNPHQRQQLQYQQQQIQSQFTSDKVSTNFQPILPQQTVDYSKIANLQYNTISPFVGSVKSSSPLRIHQIEKLTQPTTANTEMTYRGTIQEIKPLNISSYGAIQCQEILKGDGNQTDRNNQIVCHTFQNEIQNNDSFLNQINNNDALNVSFSKDKNNNVKESAGDLESIRKSYQNSHNNSFLLSNLQNAPLISSPQKQINFTPSSVKNSPAVKINHFLPNLTLINNLNEQSNHYPTHQRSKSAWSPLKQNKEFYLKSEEFQFCTPMKQMNSDQVLDIKNSTPKQVDFKENQCYSQQGIAFSPIIGKVSLQYISKNNPQPHFNDQPSQFHKTPERSKDAVSCVFFNYGEKKRPTKIKLKYTPIEQILTPDQLQEYQTKHQDLNLIQNKPESQINISSEVTPLKENNYQEQKKQQQIVSLNNYCESYVSTSQVNTESNLNDQRTNKNNNSSNKFQSCLYANELVSSVYS</sequence>
<dbReference type="AlphaFoldDB" id="I7MJI3"/>
<dbReference type="InParanoid" id="I7MJI3"/>
<reference evidence="2" key="1">
    <citation type="journal article" date="2006" name="PLoS Biol.">
        <title>Macronuclear genome sequence of the ciliate Tetrahymena thermophila, a model eukaryote.</title>
        <authorList>
            <person name="Eisen J.A."/>
            <person name="Coyne R.S."/>
            <person name="Wu M."/>
            <person name="Wu D."/>
            <person name="Thiagarajan M."/>
            <person name="Wortman J.R."/>
            <person name="Badger J.H."/>
            <person name="Ren Q."/>
            <person name="Amedeo P."/>
            <person name="Jones K.M."/>
            <person name="Tallon L.J."/>
            <person name="Delcher A.L."/>
            <person name="Salzberg S.L."/>
            <person name="Silva J.C."/>
            <person name="Haas B.J."/>
            <person name="Majoros W.H."/>
            <person name="Farzad M."/>
            <person name="Carlton J.M."/>
            <person name="Smith R.K. Jr."/>
            <person name="Garg J."/>
            <person name="Pearlman R.E."/>
            <person name="Karrer K.M."/>
            <person name="Sun L."/>
            <person name="Manning G."/>
            <person name="Elde N.C."/>
            <person name="Turkewitz A.P."/>
            <person name="Asai D.J."/>
            <person name="Wilkes D.E."/>
            <person name="Wang Y."/>
            <person name="Cai H."/>
            <person name="Collins K."/>
            <person name="Stewart B.A."/>
            <person name="Lee S.R."/>
            <person name="Wilamowska K."/>
            <person name="Weinberg Z."/>
            <person name="Ruzzo W.L."/>
            <person name="Wloga D."/>
            <person name="Gaertig J."/>
            <person name="Frankel J."/>
            <person name="Tsao C.-C."/>
            <person name="Gorovsky M.A."/>
            <person name="Keeling P.J."/>
            <person name="Waller R.F."/>
            <person name="Patron N.J."/>
            <person name="Cherry J.M."/>
            <person name="Stover N.A."/>
            <person name="Krieger C.J."/>
            <person name="del Toro C."/>
            <person name="Ryder H.F."/>
            <person name="Williamson S.C."/>
            <person name="Barbeau R.A."/>
            <person name="Hamilton E.P."/>
            <person name="Orias E."/>
        </authorList>
    </citation>
    <scope>NUCLEOTIDE SEQUENCE [LARGE SCALE GENOMIC DNA]</scope>
    <source>
        <strain evidence="2">SB210</strain>
    </source>
</reference>